<gene>
    <name evidence="1" type="ORF">UFOPK3773_00986</name>
    <name evidence="2" type="ORF">UFOPK3992_01725</name>
</gene>
<dbReference type="EMBL" id="CAFBNF010000096">
    <property type="protein sequence ID" value="CAB4943422.1"/>
    <property type="molecule type" value="Genomic_DNA"/>
</dbReference>
<evidence type="ECO:0000313" key="1">
    <source>
        <dbReference type="EMBL" id="CAB4943422.1"/>
    </source>
</evidence>
<organism evidence="2">
    <name type="scientific">freshwater metagenome</name>
    <dbReference type="NCBI Taxonomy" id="449393"/>
    <lineage>
        <taxon>unclassified sequences</taxon>
        <taxon>metagenomes</taxon>
        <taxon>ecological metagenomes</taxon>
    </lineage>
</organism>
<dbReference type="AlphaFoldDB" id="A0A6J7QU31"/>
<reference evidence="2" key="1">
    <citation type="submission" date="2020-05" db="EMBL/GenBank/DDBJ databases">
        <authorList>
            <person name="Chiriac C."/>
            <person name="Salcher M."/>
            <person name="Ghai R."/>
            <person name="Kavagutti S V."/>
        </authorList>
    </citation>
    <scope>NUCLEOTIDE SEQUENCE</scope>
</reference>
<sequence length="63" mass="7652">MSATTWEIREFTLPRGTHRNDARELLTEYAEHGRWELARLCLYPDGRRRVWLRRKVIRVVRTG</sequence>
<dbReference type="Pfam" id="PF18963">
    <property type="entry name" value="DUF5703"/>
    <property type="match status" value="1"/>
</dbReference>
<proteinExistence type="predicted"/>
<protein>
    <submittedName>
        <fullName evidence="2">Unannotated protein</fullName>
    </submittedName>
</protein>
<dbReference type="InterPro" id="IPR043758">
    <property type="entry name" value="DUF5703"/>
</dbReference>
<dbReference type="EMBL" id="CAFBOZ010000293">
    <property type="protein sequence ID" value="CAB5021238.1"/>
    <property type="molecule type" value="Genomic_DNA"/>
</dbReference>
<name>A0A6J7QU31_9ZZZZ</name>
<evidence type="ECO:0000313" key="2">
    <source>
        <dbReference type="EMBL" id="CAB5021238.1"/>
    </source>
</evidence>
<accession>A0A6J7QU31</accession>